<dbReference type="PROSITE" id="PS50042">
    <property type="entry name" value="CNMP_BINDING_3"/>
    <property type="match status" value="1"/>
</dbReference>
<feature type="domain" description="Cyclic nucleotide-binding" evidence="2">
    <location>
        <begin position="276"/>
        <end position="382"/>
    </location>
</feature>
<dbReference type="AlphaFoldDB" id="A0AAV2I0N9"/>
<feature type="region of interest" description="Disordered" evidence="1">
    <location>
        <begin position="668"/>
        <end position="688"/>
    </location>
</feature>
<feature type="compositionally biased region" description="Polar residues" evidence="1">
    <location>
        <begin position="572"/>
        <end position="584"/>
    </location>
</feature>
<proteinExistence type="predicted"/>
<dbReference type="InterPro" id="IPR014710">
    <property type="entry name" value="RmlC-like_jellyroll"/>
</dbReference>
<gene>
    <name evidence="3" type="ORF">GSLYS_00013871001</name>
</gene>
<dbReference type="PANTHER" id="PTHR23011">
    <property type="entry name" value="CYCLIC NUCLEOTIDE-BINDING DOMAIN CONTAINING PROTEIN"/>
    <property type="match status" value="1"/>
</dbReference>
<organism evidence="3 4">
    <name type="scientific">Lymnaea stagnalis</name>
    <name type="common">Great pond snail</name>
    <name type="synonym">Helix stagnalis</name>
    <dbReference type="NCBI Taxonomy" id="6523"/>
    <lineage>
        <taxon>Eukaryota</taxon>
        <taxon>Metazoa</taxon>
        <taxon>Spiralia</taxon>
        <taxon>Lophotrochozoa</taxon>
        <taxon>Mollusca</taxon>
        <taxon>Gastropoda</taxon>
        <taxon>Heterobranchia</taxon>
        <taxon>Euthyneura</taxon>
        <taxon>Panpulmonata</taxon>
        <taxon>Hygrophila</taxon>
        <taxon>Lymnaeoidea</taxon>
        <taxon>Lymnaeidae</taxon>
        <taxon>Lymnaea</taxon>
    </lineage>
</organism>
<comment type="caution">
    <text evidence="3">The sequence shown here is derived from an EMBL/GenBank/DDBJ whole genome shotgun (WGS) entry which is preliminary data.</text>
</comment>
<evidence type="ECO:0000313" key="3">
    <source>
        <dbReference type="EMBL" id="CAL1540138.1"/>
    </source>
</evidence>
<feature type="compositionally biased region" description="Basic and acidic residues" evidence="1">
    <location>
        <begin position="668"/>
        <end position="678"/>
    </location>
</feature>
<evidence type="ECO:0000256" key="1">
    <source>
        <dbReference type="SAM" id="MobiDB-lite"/>
    </source>
</evidence>
<feature type="compositionally biased region" description="Polar residues" evidence="1">
    <location>
        <begin position="536"/>
        <end position="557"/>
    </location>
</feature>
<dbReference type="Gene3D" id="2.60.120.10">
    <property type="entry name" value="Jelly Rolls"/>
    <property type="match status" value="1"/>
</dbReference>
<dbReference type="EMBL" id="CAXITT010000373">
    <property type="protein sequence ID" value="CAL1540138.1"/>
    <property type="molecule type" value="Genomic_DNA"/>
</dbReference>
<accession>A0AAV2I0N9</accession>
<keyword evidence="4" id="KW-1185">Reference proteome</keyword>
<feature type="compositionally biased region" description="Basic and acidic residues" evidence="1">
    <location>
        <begin position="509"/>
        <end position="531"/>
    </location>
</feature>
<dbReference type="SUPFAM" id="SSF51206">
    <property type="entry name" value="cAMP-binding domain-like"/>
    <property type="match status" value="2"/>
</dbReference>
<feature type="region of interest" description="Disordered" evidence="1">
    <location>
        <begin position="571"/>
        <end position="594"/>
    </location>
</feature>
<feature type="region of interest" description="Disordered" evidence="1">
    <location>
        <begin position="494"/>
        <end position="557"/>
    </location>
</feature>
<dbReference type="InterPro" id="IPR000595">
    <property type="entry name" value="cNMP-bd_dom"/>
</dbReference>
<evidence type="ECO:0000259" key="2">
    <source>
        <dbReference type="PROSITE" id="PS50042"/>
    </source>
</evidence>
<evidence type="ECO:0000313" key="4">
    <source>
        <dbReference type="Proteomes" id="UP001497497"/>
    </source>
</evidence>
<dbReference type="InterPro" id="IPR018490">
    <property type="entry name" value="cNMP-bd_dom_sf"/>
</dbReference>
<protein>
    <recommendedName>
        <fullName evidence="2">Cyclic nucleotide-binding domain-containing protein</fullName>
    </recommendedName>
</protein>
<dbReference type="CDD" id="cd00038">
    <property type="entry name" value="CAP_ED"/>
    <property type="match status" value="1"/>
</dbReference>
<dbReference type="Proteomes" id="UP001497497">
    <property type="component" value="Unassembled WGS sequence"/>
</dbReference>
<dbReference type="PANTHER" id="PTHR23011:SF12">
    <property type="entry name" value="CYCLIC NUCLEOTIDE-BINDING DOMAIN-CONTAINING PROTEIN"/>
    <property type="match status" value="1"/>
</dbReference>
<name>A0AAV2I0N9_LYMST</name>
<reference evidence="3 4" key="1">
    <citation type="submission" date="2024-04" db="EMBL/GenBank/DDBJ databases">
        <authorList>
            <consortium name="Genoscope - CEA"/>
            <person name="William W."/>
        </authorList>
    </citation>
    <scope>NUCLEOTIDE SEQUENCE [LARGE SCALE GENOMIC DNA]</scope>
</reference>
<sequence>MAVALGQIKQDTRMRLVTNKRAKLTRVTRNYGRIMTPARPKREETKLEPPGVKVNTQTAQECVRESSHLTDIWSAGDDLSVADSRSRSERMAEFEIDHNWMLKEEADKQAKQFERTKKLLTISLPDEDPLEGIHNRLDEIQSMVKPKVELSDFLSKLTTEQREVIKNVSDLEVNAMKRTRRKDWTASDYLRHAFKMVHLIVCADRNSRRYFYPDDPEAGQIVMRKQRLLHMGGKEHAPVKASISIDLQNILMTNPRYRSEEHIKRVLWLLKTTKAFVHLFPVEMVNELAKVVAYERYDDNRHIAYQGRPSDRLYFVLTGRIQKLREYKLPSGSVNKPMGSMQKGHMSDVSSCIDNLIREYHLVAHGAVEVLVLSKLDYFNLLHSTQGLPIDFLYSIDLFKEFKRDALMNGATSINCRYYGKDKEICTDVDKTPWLHIIKSGHVKVVRCQQVFDTRGGVQLVGDGEEPGCGRTFSHAKAMLGNLESQRRMRTLTDNNLFQLMRRRSPRNSSDEGVKMKSRSKPVDSEMKENTELEDSGSTQQPEGWTQQPEDTTPSQAASDFSLPAIVINNGPVKSSRTQHSGKQSGVYWSRGPVTKDQPMAELSQSSEHPRTFLTRDKTTAELAVKVTSPRHQKDVPLRRAYVQLDILKAGDVFGLEDVSRKFKMEQRDLEESTDHEALSAISSSDDDPRTVSLVSDGAEIIKISKRFFLQHARNNTMLRVETLQRSYLTPEETKQVLRSKDTWTQYKKVLMKRILASLAK</sequence>